<dbReference type="Gene3D" id="1.10.10.60">
    <property type="entry name" value="Homeodomain-like"/>
    <property type="match status" value="1"/>
</dbReference>
<dbReference type="PROSITE" id="PS01124">
    <property type="entry name" value="HTH_ARAC_FAMILY_2"/>
    <property type="match status" value="1"/>
</dbReference>
<keyword evidence="1" id="KW-0805">Transcription regulation</keyword>
<dbReference type="Proteomes" id="UP000700732">
    <property type="component" value="Unassembled WGS sequence"/>
</dbReference>
<comment type="caution">
    <text evidence="5">The sequence shown here is derived from an EMBL/GenBank/DDBJ whole genome shotgun (WGS) entry which is preliminary data.</text>
</comment>
<dbReference type="EMBL" id="VFIA01000035">
    <property type="protein sequence ID" value="MBC3793990.1"/>
    <property type="molecule type" value="Genomic_DNA"/>
</dbReference>
<evidence type="ECO:0000313" key="5">
    <source>
        <dbReference type="EMBL" id="MBC3793990.1"/>
    </source>
</evidence>
<evidence type="ECO:0000259" key="4">
    <source>
        <dbReference type="PROSITE" id="PS01124"/>
    </source>
</evidence>
<dbReference type="InterPro" id="IPR009057">
    <property type="entry name" value="Homeodomain-like_sf"/>
</dbReference>
<keyword evidence="6" id="KW-1185">Reference proteome</keyword>
<dbReference type="RefSeq" id="WP_186739965.1">
    <property type="nucleotide sequence ID" value="NZ_VFIA01000035.1"/>
</dbReference>
<dbReference type="InterPro" id="IPR037923">
    <property type="entry name" value="HTH-like"/>
</dbReference>
<dbReference type="Pfam" id="PF12833">
    <property type="entry name" value="HTH_18"/>
    <property type="match status" value="1"/>
</dbReference>
<gene>
    <name evidence="5" type="ORF">FH603_4517</name>
</gene>
<organism evidence="5 6">
    <name type="scientific">Spirosoma utsteinense</name>
    <dbReference type="NCBI Taxonomy" id="2585773"/>
    <lineage>
        <taxon>Bacteria</taxon>
        <taxon>Pseudomonadati</taxon>
        <taxon>Bacteroidota</taxon>
        <taxon>Cytophagia</taxon>
        <taxon>Cytophagales</taxon>
        <taxon>Cytophagaceae</taxon>
        <taxon>Spirosoma</taxon>
    </lineage>
</organism>
<dbReference type="PRINTS" id="PR00032">
    <property type="entry name" value="HTHARAC"/>
</dbReference>
<reference evidence="5 6" key="1">
    <citation type="submission" date="2019-06" db="EMBL/GenBank/DDBJ databases">
        <title>Spirosoma utsteinense sp. nov. isolated from Antarctic ice-free soils.</title>
        <authorList>
            <person name="Tahon G."/>
        </authorList>
    </citation>
    <scope>NUCLEOTIDE SEQUENCE [LARGE SCALE GENOMIC DNA]</scope>
    <source>
        <strain evidence="5 6">LMG 31447</strain>
    </source>
</reference>
<dbReference type="PANTHER" id="PTHR43280">
    <property type="entry name" value="ARAC-FAMILY TRANSCRIPTIONAL REGULATOR"/>
    <property type="match status" value="1"/>
</dbReference>
<dbReference type="SUPFAM" id="SSF46689">
    <property type="entry name" value="Homeodomain-like"/>
    <property type="match status" value="1"/>
</dbReference>
<dbReference type="InterPro" id="IPR018060">
    <property type="entry name" value="HTH_AraC"/>
</dbReference>
<dbReference type="SUPFAM" id="SSF51215">
    <property type="entry name" value="Regulatory protein AraC"/>
    <property type="match status" value="1"/>
</dbReference>
<proteinExistence type="predicted"/>
<keyword evidence="3" id="KW-0804">Transcription</keyword>
<dbReference type="InterPro" id="IPR020449">
    <property type="entry name" value="Tscrpt_reg_AraC-type_HTH"/>
</dbReference>
<sequence length="300" mass="34403">MQPTESLEAFYRHKFNTLPDTPPANTGQVNVFRLEDCLAPTTAPVPYSRRDFYKITLIRGRNLYHYADKSIEIDGPTLVFFNPQVPYTWQAVSGDTTGFFCIFREAFFRGAFDVGLTDLPLFQPGGKPAYTLNTDEDAQVSALFEKMLAEINSDYALKYDLLRNYVSELIHYALKRRPSDVLHQHPDARSRLTAIFLELLERQFPIESPARRFTLRSASDFARQLAVHVNHLNRCVRDTTGKTTTDHIADRLAGEARALLRHSDWNVAEVGYSLGFDEPTHFNYFFRKHTGLTPSAFRRV</sequence>
<keyword evidence="2" id="KW-0238">DNA-binding</keyword>
<feature type="domain" description="HTH araC/xylS-type" evidence="4">
    <location>
        <begin position="190"/>
        <end position="300"/>
    </location>
</feature>
<evidence type="ECO:0000256" key="2">
    <source>
        <dbReference type="ARBA" id="ARBA00023125"/>
    </source>
</evidence>
<evidence type="ECO:0000256" key="1">
    <source>
        <dbReference type="ARBA" id="ARBA00023015"/>
    </source>
</evidence>
<protein>
    <submittedName>
        <fullName evidence="5">AraC-like DNA-binding protein</fullName>
    </submittedName>
</protein>
<dbReference type="PANTHER" id="PTHR43280:SF32">
    <property type="entry name" value="TRANSCRIPTIONAL REGULATORY PROTEIN"/>
    <property type="match status" value="1"/>
</dbReference>
<evidence type="ECO:0000256" key="3">
    <source>
        <dbReference type="ARBA" id="ARBA00023163"/>
    </source>
</evidence>
<name>A0ABR6WDB7_9BACT</name>
<dbReference type="SMART" id="SM00342">
    <property type="entry name" value="HTH_ARAC"/>
    <property type="match status" value="1"/>
</dbReference>
<accession>A0ABR6WDB7</accession>
<evidence type="ECO:0000313" key="6">
    <source>
        <dbReference type="Proteomes" id="UP000700732"/>
    </source>
</evidence>